<dbReference type="InterPro" id="IPR027417">
    <property type="entry name" value="P-loop_NTPase"/>
</dbReference>
<sequence length="241" mass="27124">MFGNRAAGPLKVYIHVPKTAGSTVNAHLSGWGAGLDHVEHYRDRQTTLHRKLPRQAWVSGHLALNKMQALLGDAGGREVQYFGLIRTPLAQVMSHYNWLIEIATRGGRFFRAHPEGIRTYAQRLKDSDNTDPRVVLNNIEARRGMFLNLQSRFLLGDDLIFSKDTGISRLSQYAALRSDPDTLIADMTGQRPTRSKTTNASTYHFDKAVFEAPLLQDFLRKHNAHDLNLHARITARGVLDS</sequence>
<keyword evidence="2" id="KW-1185">Reference proteome</keyword>
<comment type="caution">
    <text evidence="1">The sequence shown here is derived from an EMBL/GenBank/DDBJ whole genome shotgun (WGS) entry which is preliminary data.</text>
</comment>
<evidence type="ECO:0000313" key="2">
    <source>
        <dbReference type="Proteomes" id="UP000635142"/>
    </source>
</evidence>
<name>A0A927D7D1_9RHOB</name>
<gene>
    <name evidence="1" type="ORF">H9Q16_16490</name>
</gene>
<dbReference type="AlphaFoldDB" id="A0A927D7D1"/>
<evidence type="ECO:0008006" key="3">
    <source>
        <dbReference type="Google" id="ProtNLM"/>
    </source>
</evidence>
<reference evidence="1" key="1">
    <citation type="submission" date="2020-08" db="EMBL/GenBank/DDBJ databases">
        <title>Sulfitobacter aestuariivivens sp. nov., isolated from a tidal flat.</title>
        <authorList>
            <person name="Park S."/>
            <person name="Yoon J.-H."/>
        </authorList>
    </citation>
    <scope>NUCLEOTIDE SEQUENCE</scope>
    <source>
        <strain evidence="1">TSTF-M16</strain>
    </source>
</reference>
<proteinExistence type="predicted"/>
<accession>A0A927D7D1</accession>
<dbReference type="Gene3D" id="3.40.50.300">
    <property type="entry name" value="P-loop containing nucleotide triphosphate hydrolases"/>
    <property type="match status" value="1"/>
</dbReference>
<dbReference type="Proteomes" id="UP000635142">
    <property type="component" value="Unassembled WGS sequence"/>
</dbReference>
<evidence type="ECO:0000313" key="1">
    <source>
        <dbReference type="EMBL" id="MBD3665533.1"/>
    </source>
</evidence>
<dbReference type="RefSeq" id="WP_191076503.1">
    <property type="nucleotide sequence ID" value="NZ_JACTAG010000002.1"/>
</dbReference>
<organism evidence="1 2">
    <name type="scientific">Sulfitobacter aestuariivivens</name>
    <dbReference type="NCBI Taxonomy" id="2766981"/>
    <lineage>
        <taxon>Bacteria</taxon>
        <taxon>Pseudomonadati</taxon>
        <taxon>Pseudomonadota</taxon>
        <taxon>Alphaproteobacteria</taxon>
        <taxon>Rhodobacterales</taxon>
        <taxon>Roseobacteraceae</taxon>
        <taxon>Sulfitobacter</taxon>
    </lineage>
</organism>
<dbReference type="EMBL" id="JACTAG010000002">
    <property type="protein sequence ID" value="MBD3665533.1"/>
    <property type="molecule type" value="Genomic_DNA"/>
</dbReference>
<protein>
    <recommendedName>
        <fullName evidence="3">Sulfotransferase family protein</fullName>
    </recommendedName>
</protein>